<dbReference type="Pfam" id="PF07722">
    <property type="entry name" value="Peptidase_C26"/>
    <property type="match status" value="1"/>
</dbReference>
<evidence type="ECO:0000313" key="9">
    <source>
        <dbReference type="Proteomes" id="UP000594262"/>
    </source>
</evidence>
<dbReference type="PANTHER" id="PTHR11315:SF0">
    <property type="entry name" value="FOLATE GAMMA-GLUTAMYL HYDROLASE"/>
    <property type="match status" value="1"/>
</dbReference>
<comment type="similarity">
    <text evidence="2">Belongs to the peptidase C26 family.</text>
</comment>
<dbReference type="Proteomes" id="UP000594262">
    <property type="component" value="Unplaced"/>
</dbReference>
<dbReference type="SUPFAM" id="SSF52317">
    <property type="entry name" value="Class I glutamine amidotransferase-like"/>
    <property type="match status" value="1"/>
</dbReference>
<dbReference type="EC" id="3.4.19.9" evidence="7"/>
<reference evidence="8" key="1">
    <citation type="submission" date="2021-01" db="UniProtKB">
        <authorList>
            <consortium name="EnsemblMetazoa"/>
        </authorList>
    </citation>
    <scope>IDENTIFICATION</scope>
</reference>
<sequence>MAQQQQQVKPSLKDATNNRPVIAVLAQLDKSDKKGRSYIAASYIKYLESGGARVVPVPVSATEQQVDEIFNGVNGVLFPGGGVKWDAGKPDYYSHAIRFMDKAKTANDNGDFFPVWGTCLGFETLHVIEGGEDPDILTHGYQAEDISIALDFKENPRGTKIFKDCPEDISTALAKEKITYNHHQAGVSPDTYKSNTNLSGFFNIVSTNKDLAGKLFVSTVEAKNYPIYGTQWHPEKNNFEFNTNLEICHTSIAVLMTQYMSNFFVNQARKNQHEFVSEERLQELLIYNYSPVYTGKTDGAHKNFEQCYMFD</sequence>
<feature type="active site" evidence="7">
    <location>
        <position position="233"/>
    </location>
</feature>
<feature type="active site" description="Nucleophile" evidence="6 7">
    <location>
        <position position="119"/>
    </location>
</feature>
<evidence type="ECO:0000256" key="6">
    <source>
        <dbReference type="PIRSR" id="PIRSR615527-1"/>
    </source>
</evidence>
<dbReference type="GO" id="GO:0005773">
    <property type="term" value="C:vacuole"/>
    <property type="evidence" value="ECO:0007669"/>
    <property type="project" value="TreeGrafter"/>
</dbReference>
<organism evidence="8 9">
    <name type="scientific">Clytia hemisphaerica</name>
    <dbReference type="NCBI Taxonomy" id="252671"/>
    <lineage>
        <taxon>Eukaryota</taxon>
        <taxon>Metazoa</taxon>
        <taxon>Cnidaria</taxon>
        <taxon>Hydrozoa</taxon>
        <taxon>Hydroidolina</taxon>
        <taxon>Leptothecata</taxon>
        <taxon>Obeliida</taxon>
        <taxon>Clytiidae</taxon>
        <taxon>Clytia</taxon>
    </lineage>
</organism>
<evidence type="ECO:0000256" key="7">
    <source>
        <dbReference type="PROSITE-ProRule" id="PRU00607"/>
    </source>
</evidence>
<keyword evidence="9" id="KW-1185">Reference proteome</keyword>
<keyword evidence="3" id="KW-0964">Secreted</keyword>
<dbReference type="AlphaFoldDB" id="A0A7M5V9G2"/>
<evidence type="ECO:0000313" key="8">
    <source>
        <dbReference type="EnsemblMetazoa" id="CLYHEMP004809.1"/>
    </source>
</evidence>
<dbReference type="InterPro" id="IPR029062">
    <property type="entry name" value="Class_I_gatase-like"/>
</dbReference>
<proteinExistence type="inferred from homology"/>
<dbReference type="InterPro" id="IPR011697">
    <property type="entry name" value="Peptidase_C26"/>
</dbReference>
<dbReference type="PANTHER" id="PTHR11315">
    <property type="entry name" value="PROTEASE FAMILY C26 GAMMA-GLUTAMYL HYDROLASE"/>
    <property type="match status" value="1"/>
</dbReference>
<evidence type="ECO:0000256" key="4">
    <source>
        <dbReference type="ARBA" id="ARBA00022729"/>
    </source>
</evidence>
<evidence type="ECO:0000256" key="3">
    <source>
        <dbReference type="ARBA" id="ARBA00022525"/>
    </source>
</evidence>
<evidence type="ECO:0000256" key="1">
    <source>
        <dbReference type="ARBA" id="ARBA00004239"/>
    </source>
</evidence>
<dbReference type="PROSITE" id="PS51273">
    <property type="entry name" value="GATASE_TYPE_1"/>
    <property type="match status" value="1"/>
</dbReference>
<dbReference type="FunFam" id="3.40.50.880:FF:000024">
    <property type="entry name" value="Folate gamma-glutamyl hydrolase"/>
    <property type="match status" value="1"/>
</dbReference>
<keyword evidence="5 7" id="KW-0378">Hydrolase</keyword>
<dbReference type="GO" id="GO:0005576">
    <property type="term" value="C:extracellular region"/>
    <property type="evidence" value="ECO:0007669"/>
    <property type="project" value="UniProtKB-SubCell"/>
</dbReference>
<name>A0A7M5V9G2_9CNID</name>
<dbReference type="GeneID" id="136820855"/>
<comment type="catalytic activity">
    <reaction evidence="7">
        <text>(6S)-5,6,7,8-tetrahydrofolyl-(gamma-L-Glu)(n) + (n-1) H2O = (6S)-5,6,7,8-tetrahydrofolate + (n-1) L-glutamate</text>
        <dbReference type="Rhea" id="RHEA:56784"/>
        <dbReference type="Rhea" id="RHEA-COMP:14738"/>
        <dbReference type="ChEBI" id="CHEBI:15377"/>
        <dbReference type="ChEBI" id="CHEBI:29985"/>
        <dbReference type="ChEBI" id="CHEBI:57453"/>
        <dbReference type="ChEBI" id="CHEBI:141005"/>
        <dbReference type="EC" id="3.4.19.9"/>
    </reaction>
</comment>
<accession>A0A7M5V9G2</accession>
<dbReference type="Gene3D" id="3.40.50.880">
    <property type="match status" value="1"/>
</dbReference>
<dbReference type="GO" id="GO:0034722">
    <property type="term" value="F:gamma-glutamyl-peptidase activity"/>
    <property type="evidence" value="ECO:0007669"/>
    <property type="project" value="UniProtKB-UniRule"/>
</dbReference>
<feature type="active site" description="Proton donor" evidence="6">
    <location>
        <position position="233"/>
    </location>
</feature>
<keyword evidence="4" id="KW-0732">Signal</keyword>
<protein>
    <recommendedName>
        <fullName evidence="7">folate gamma-glutamyl hydrolase</fullName>
        <ecNumber evidence="7">3.4.19.9</ecNumber>
    </recommendedName>
</protein>
<dbReference type="PROSITE" id="PS51275">
    <property type="entry name" value="PEPTIDASE_C26_GGH"/>
    <property type="match status" value="1"/>
</dbReference>
<dbReference type="RefSeq" id="XP_066933194.1">
    <property type="nucleotide sequence ID" value="XM_067077093.1"/>
</dbReference>
<evidence type="ECO:0000256" key="2">
    <source>
        <dbReference type="ARBA" id="ARBA00011083"/>
    </source>
</evidence>
<dbReference type="InterPro" id="IPR015527">
    <property type="entry name" value="Pept_C26_g-glut_hydrolase"/>
</dbReference>
<dbReference type="OrthoDB" id="64220at2759"/>
<evidence type="ECO:0000256" key="5">
    <source>
        <dbReference type="ARBA" id="ARBA00022801"/>
    </source>
</evidence>
<dbReference type="GO" id="GO:0046900">
    <property type="term" value="P:tetrahydrofolylpolyglutamate metabolic process"/>
    <property type="evidence" value="ECO:0007669"/>
    <property type="project" value="TreeGrafter"/>
</dbReference>
<dbReference type="EnsemblMetazoa" id="CLYHEMT004809.1">
    <property type="protein sequence ID" value="CLYHEMP004809.1"/>
    <property type="gene ID" value="CLYHEMG004809"/>
</dbReference>
<comment type="subcellular location">
    <subcellularLocation>
        <location evidence="1">Secreted</location>
        <location evidence="1">Extracellular space</location>
    </subcellularLocation>
</comment>